<evidence type="ECO:0000313" key="4">
    <source>
        <dbReference type="EMBL" id="HIT84738.1"/>
    </source>
</evidence>
<evidence type="ECO:0000313" key="5">
    <source>
        <dbReference type="Proteomes" id="UP000824165"/>
    </source>
</evidence>
<feature type="domain" description="ABC-type uncharacterised transport system" evidence="2">
    <location>
        <begin position="185"/>
        <end position="418"/>
    </location>
</feature>
<dbReference type="InterPro" id="IPR029062">
    <property type="entry name" value="Class_I_gatase-like"/>
</dbReference>
<feature type="domain" description="DUF7088" evidence="3">
    <location>
        <begin position="58"/>
        <end position="146"/>
    </location>
</feature>
<evidence type="ECO:0000259" key="3">
    <source>
        <dbReference type="Pfam" id="PF23357"/>
    </source>
</evidence>
<name>A0A9D1KNP3_9FIRM</name>
<feature type="transmembrane region" description="Helical" evidence="1">
    <location>
        <begin position="451"/>
        <end position="473"/>
    </location>
</feature>
<reference evidence="4" key="1">
    <citation type="submission" date="2020-10" db="EMBL/GenBank/DDBJ databases">
        <authorList>
            <person name="Gilroy R."/>
        </authorList>
    </citation>
    <scope>NUCLEOTIDE SEQUENCE</scope>
    <source>
        <strain evidence="4">CHK181-108</strain>
    </source>
</reference>
<protein>
    <submittedName>
        <fullName evidence="4">GldG family protein</fullName>
    </submittedName>
</protein>
<evidence type="ECO:0000259" key="2">
    <source>
        <dbReference type="Pfam" id="PF09822"/>
    </source>
</evidence>
<dbReference type="SUPFAM" id="SSF52317">
    <property type="entry name" value="Class I glutamine amidotransferase-like"/>
    <property type="match status" value="1"/>
</dbReference>
<dbReference type="Pfam" id="PF23357">
    <property type="entry name" value="DUF7088"/>
    <property type="match status" value="1"/>
</dbReference>
<keyword evidence="1" id="KW-0472">Membrane</keyword>
<gene>
    <name evidence="4" type="ORF">IAA60_02405</name>
</gene>
<dbReference type="Pfam" id="PF09822">
    <property type="entry name" value="ABC_transp_aux"/>
    <property type="match status" value="1"/>
</dbReference>
<dbReference type="InterPro" id="IPR019196">
    <property type="entry name" value="ABC_transp_unknown"/>
</dbReference>
<proteinExistence type="predicted"/>
<dbReference type="Proteomes" id="UP000824165">
    <property type="component" value="Unassembled WGS sequence"/>
</dbReference>
<dbReference type="AlphaFoldDB" id="A0A9D1KNP3"/>
<comment type="caution">
    <text evidence="4">The sequence shown here is derived from an EMBL/GenBank/DDBJ whole genome shotgun (WGS) entry which is preliminary data.</text>
</comment>
<sequence length="478" mass="52029">MKKGFFEKLKELTGAKKVRMGGYSAAACVLAAAIGVAVVIAADSLPTKYTRIDMSGKNLYNISTETENIVKGLDKQVDIYFIAQSANKDEIIDQMLQRYASISGNINYTVQDPAKNPNFASQYTDEAVEENSVIVVCGEKSRYVAYSDIYKTETDYSTYSQTTEFDGENCITSAISYVSSDDNDRLYLLSGHGEAELDTTFADMLADRNAEHEELTLVNAESVPDDADCVIINEPQSDLSEKDVELLENYRAKGGNIIVVTGYTGQDMTNLNKLLSGYGCSVEKDLLLEGSMSNCIQGMNYYIVPNIEQHEITEPLINENYFILTPMSIAVNETEGSSASVTPILQTSSEAYIKTNSESAQTLEKTDADPQGTYNIGVVSTLTTDGKESKLLLVGSSGFLTQEMNAAVSGGNGDLFLNAVSWMTGREEGIAIHAKSLSNERLSVPESSAGVISFITIFLIPAVVIAIGVYVLVKRRKR</sequence>
<reference evidence="4" key="2">
    <citation type="journal article" date="2021" name="PeerJ">
        <title>Extensive microbial diversity within the chicken gut microbiome revealed by metagenomics and culture.</title>
        <authorList>
            <person name="Gilroy R."/>
            <person name="Ravi A."/>
            <person name="Getino M."/>
            <person name="Pursley I."/>
            <person name="Horton D.L."/>
            <person name="Alikhan N.F."/>
            <person name="Baker D."/>
            <person name="Gharbi K."/>
            <person name="Hall N."/>
            <person name="Watson M."/>
            <person name="Adriaenssens E.M."/>
            <person name="Foster-Nyarko E."/>
            <person name="Jarju S."/>
            <person name="Secka A."/>
            <person name="Antonio M."/>
            <person name="Oren A."/>
            <person name="Chaudhuri R.R."/>
            <person name="La Ragione R."/>
            <person name="Hildebrand F."/>
            <person name="Pallen M.J."/>
        </authorList>
    </citation>
    <scope>NUCLEOTIDE SEQUENCE</scope>
    <source>
        <strain evidence="4">CHK181-108</strain>
    </source>
</reference>
<dbReference type="InterPro" id="IPR055396">
    <property type="entry name" value="DUF7088"/>
</dbReference>
<organism evidence="4 5">
    <name type="scientific">Candidatus Ornithomonoglobus intestinigallinarum</name>
    <dbReference type="NCBI Taxonomy" id="2840894"/>
    <lineage>
        <taxon>Bacteria</taxon>
        <taxon>Bacillati</taxon>
        <taxon>Bacillota</taxon>
        <taxon>Clostridia</taxon>
        <taxon>Candidatus Ornithomonoglobus</taxon>
    </lineage>
</organism>
<keyword evidence="1" id="KW-1133">Transmembrane helix</keyword>
<dbReference type="EMBL" id="DVLU01000020">
    <property type="protein sequence ID" value="HIT84738.1"/>
    <property type="molecule type" value="Genomic_DNA"/>
</dbReference>
<keyword evidence="1" id="KW-0812">Transmembrane</keyword>
<evidence type="ECO:0000256" key="1">
    <source>
        <dbReference type="SAM" id="Phobius"/>
    </source>
</evidence>
<accession>A0A9D1KNP3</accession>